<keyword evidence="2" id="KW-0285">Flavoprotein</keyword>
<keyword evidence="5" id="KW-0503">Monooxygenase</keyword>
<dbReference type="PANTHER" id="PTHR43004:SF19">
    <property type="entry name" value="BINDING MONOOXYGENASE, PUTATIVE (JCVI)-RELATED"/>
    <property type="match status" value="1"/>
</dbReference>
<keyword evidence="3" id="KW-0274">FAD</keyword>
<accession>A0ABY6Q1M2</accession>
<keyword evidence="6" id="KW-1185">Reference proteome</keyword>
<evidence type="ECO:0000256" key="2">
    <source>
        <dbReference type="ARBA" id="ARBA00022630"/>
    </source>
</evidence>
<dbReference type="InterPro" id="IPR036188">
    <property type="entry name" value="FAD/NAD-bd_sf"/>
</dbReference>
<comment type="cofactor">
    <cofactor evidence="1">
        <name>FAD</name>
        <dbReference type="ChEBI" id="CHEBI:57692"/>
    </cofactor>
</comment>
<feature type="domain" description="FAD-binding" evidence="4">
    <location>
        <begin position="4"/>
        <end position="334"/>
    </location>
</feature>
<dbReference type="EMBL" id="CP098740">
    <property type="protein sequence ID" value="UZK58036.1"/>
    <property type="molecule type" value="Genomic_DNA"/>
</dbReference>
<dbReference type="SUPFAM" id="SSF51905">
    <property type="entry name" value="FAD/NAD(P)-binding domain"/>
    <property type="match status" value="1"/>
</dbReference>
<dbReference type="Proteomes" id="UP001164963">
    <property type="component" value="Chromosome"/>
</dbReference>
<dbReference type="PANTHER" id="PTHR43004">
    <property type="entry name" value="TRK SYSTEM POTASSIUM UPTAKE PROTEIN"/>
    <property type="match status" value="1"/>
</dbReference>
<evidence type="ECO:0000256" key="1">
    <source>
        <dbReference type="ARBA" id="ARBA00001974"/>
    </source>
</evidence>
<dbReference type="RefSeq" id="WP_265546564.1">
    <property type="nucleotide sequence ID" value="NZ_CP098740.1"/>
</dbReference>
<dbReference type="GO" id="GO:0004497">
    <property type="term" value="F:monooxygenase activity"/>
    <property type="evidence" value="ECO:0007669"/>
    <property type="project" value="UniProtKB-KW"/>
</dbReference>
<dbReference type="Pfam" id="PF21274">
    <property type="entry name" value="Rng_hyd_C"/>
    <property type="match status" value="1"/>
</dbReference>
<dbReference type="InterPro" id="IPR002938">
    <property type="entry name" value="FAD-bd"/>
</dbReference>
<dbReference type="Gene3D" id="3.40.30.120">
    <property type="match status" value="1"/>
</dbReference>
<dbReference type="Pfam" id="PF01494">
    <property type="entry name" value="FAD_binding_3"/>
    <property type="match status" value="1"/>
</dbReference>
<gene>
    <name evidence="5" type="ORF">NEH16_31700</name>
</gene>
<evidence type="ECO:0000313" key="6">
    <source>
        <dbReference type="Proteomes" id="UP001164963"/>
    </source>
</evidence>
<keyword evidence="5" id="KW-0560">Oxidoreductase</keyword>
<dbReference type="PRINTS" id="PR00420">
    <property type="entry name" value="RNGMNOXGNASE"/>
</dbReference>
<sequence>MSDPVIIAGGGPAGLMLAHELGLWGIDSIVLERLPSRSGRSVGQAVNTTVVELLDQRGLLEGLQEHTTPVQGTHFSLLWLDMTPLEGRHQPALLLAQEYLEKELERHALKRGAEVRYGHELAGCTQDEFGVGVTVRADGGTYELRGSYLVGADGENSVVRELAGIAFHGTGPASCGLVADVEIDIQDLPEIHRGARFCPVGGLYSSVPVEPGVTRVITAEFDKDLPGASVEPTAGELRRAIERLNDTPFPDVPVRWIRRYGGPSRVAETYQAERVFLVGDAAHTFYPLAGLRMNLVLQDAVNLGWKLAADLLGWAPPNLLDTYTAERRPQGLRAAAATDTQLALIHPVEKVAPVRALMAELLKFPDANRYLLELSTGLDVSYAPEGAAAPVGRRLPHVPLVTAAGAGSVASALHAGRGVFLDLTGSGSAANPVAAWADRVDLVAAEPVAEIGASAVLVRPDGHVAWAGEPGDATLRPVLEQWFGTPGA</sequence>
<evidence type="ECO:0000313" key="5">
    <source>
        <dbReference type="EMBL" id="UZK58036.1"/>
    </source>
</evidence>
<dbReference type="Gene3D" id="3.50.50.60">
    <property type="entry name" value="FAD/NAD(P)-binding domain"/>
    <property type="match status" value="2"/>
</dbReference>
<proteinExistence type="predicted"/>
<protein>
    <submittedName>
        <fullName evidence="5">FAD-dependent monooxygenase</fullName>
    </submittedName>
</protein>
<evidence type="ECO:0000259" key="4">
    <source>
        <dbReference type="Pfam" id="PF01494"/>
    </source>
</evidence>
<dbReference type="Gene3D" id="3.30.70.2450">
    <property type="match status" value="1"/>
</dbReference>
<evidence type="ECO:0000256" key="3">
    <source>
        <dbReference type="ARBA" id="ARBA00022827"/>
    </source>
</evidence>
<organism evidence="5 6">
    <name type="scientific">Streptomyces drozdowiczii</name>
    <dbReference type="NCBI Taxonomy" id="202862"/>
    <lineage>
        <taxon>Bacteria</taxon>
        <taxon>Bacillati</taxon>
        <taxon>Actinomycetota</taxon>
        <taxon>Actinomycetes</taxon>
        <taxon>Kitasatosporales</taxon>
        <taxon>Streptomycetaceae</taxon>
        <taxon>Streptomyces</taxon>
    </lineage>
</organism>
<dbReference type="InterPro" id="IPR050641">
    <property type="entry name" value="RIFMO-like"/>
</dbReference>
<reference evidence="5" key="1">
    <citation type="journal article" date="2022" name="Front. Microbiol.">
        <title>Mirubactin C rescues the lethal effect of cell wall biosynthesis mutations in Bacillus subtilis.</title>
        <authorList>
            <person name="Kepplinger B."/>
            <person name="Wen X."/>
            <person name="Tyler A.R."/>
            <person name="Kim B.Y."/>
            <person name="Brown J."/>
            <person name="Banks P."/>
            <person name="Dashti Y."/>
            <person name="Mackenzie E.S."/>
            <person name="Wills C."/>
            <person name="Kawai Y."/>
            <person name="Waldron K.J."/>
            <person name="Allenby N.E.E."/>
            <person name="Wu L.J."/>
            <person name="Hall M.J."/>
            <person name="Errington J."/>
        </authorList>
    </citation>
    <scope>NUCLEOTIDE SEQUENCE</scope>
    <source>
        <strain evidence="5">MDA8-470</strain>
    </source>
</reference>
<name>A0ABY6Q1M2_9ACTN</name>